<evidence type="ECO:0000259" key="3">
    <source>
        <dbReference type="Pfam" id="PF25967"/>
    </source>
</evidence>
<dbReference type="EMBL" id="CP066167">
    <property type="protein sequence ID" value="QQD19700.1"/>
    <property type="molecule type" value="Genomic_DNA"/>
</dbReference>
<dbReference type="GO" id="GO:0015562">
    <property type="term" value="F:efflux transmembrane transporter activity"/>
    <property type="evidence" value="ECO:0007669"/>
    <property type="project" value="TreeGrafter"/>
</dbReference>
<accession>A0A7T4USR3</accession>
<evidence type="ECO:0000313" key="4">
    <source>
        <dbReference type="EMBL" id="QQD19700.1"/>
    </source>
</evidence>
<dbReference type="PRINTS" id="PR01490">
    <property type="entry name" value="RTXTOXIND"/>
</dbReference>
<name>A0A7T4USR3_9GAMM</name>
<reference evidence="4 5" key="1">
    <citation type="submission" date="2020-12" db="EMBL/GenBank/DDBJ databases">
        <authorList>
            <person name="Shan Y."/>
        </authorList>
    </citation>
    <scope>NUCLEOTIDE SEQUENCE [LARGE SCALE GENOMIC DNA]</scope>
    <source>
        <strain evidence="5">csc3.9</strain>
    </source>
</reference>
<gene>
    <name evidence="4" type="ORF">I6N98_07620</name>
</gene>
<dbReference type="InterPro" id="IPR006143">
    <property type="entry name" value="RND_pump_MFP"/>
</dbReference>
<organism evidence="4 5">
    <name type="scientific">Spongiibacter nanhainus</name>
    <dbReference type="NCBI Taxonomy" id="2794344"/>
    <lineage>
        <taxon>Bacteria</taxon>
        <taxon>Pseudomonadati</taxon>
        <taxon>Pseudomonadota</taxon>
        <taxon>Gammaproteobacteria</taxon>
        <taxon>Cellvibrionales</taxon>
        <taxon>Spongiibacteraceae</taxon>
        <taxon>Spongiibacter</taxon>
    </lineage>
</organism>
<keyword evidence="5" id="KW-1185">Reference proteome</keyword>
<dbReference type="AlphaFoldDB" id="A0A7T4USR3"/>
<dbReference type="NCBIfam" id="TIGR01730">
    <property type="entry name" value="RND_mfp"/>
    <property type="match status" value="1"/>
</dbReference>
<dbReference type="Pfam" id="PF25967">
    <property type="entry name" value="RND-MFP_C"/>
    <property type="match status" value="1"/>
</dbReference>
<dbReference type="InterPro" id="IPR058792">
    <property type="entry name" value="Beta-barrel_RND_2"/>
</dbReference>
<evidence type="ECO:0000256" key="1">
    <source>
        <dbReference type="ARBA" id="ARBA00009477"/>
    </source>
</evidence>
<evidence type="ECO:0000313" key="5">
    <source>
        <dbReference type="Proteomes" id="UP000596063"/>
    </source>
</evidence>
<feature type="domain" description="CusB-like beta-barrel" evidence="2">
    <location>
        <begin position="225"/>
        <end position="284"/>
    </location>
</feature>
<dbReference type="Gene3D" id="2.40.50.100">
    <property type="match status" value="1"/>
</dbReference>
<dbReference type="KEGG" id="snan:I6N98_07620"/>
<sequence length="379" mass="41047">MKKKAVVAVAVVAVVVAAIVWKFTHSVPLPVWVVEVEQGPVEASVANTRAGTVKACRRSRLSMPIGGVVDRLLVTEGDRVEQGQLLLELWNRDRQAEVNQAEQTLQATRHERDSACLQAEHKARESERVKRLVARRLTSEENADIAATAANAQQRACEAAKHQTGVAEARLALQQAVLERTRLHAPFAGVVAEVNGEQGEYITPSPPGIPTPAAVDLIDYNCLYVTAPIDEIDAGRLAVGLPARVTLDAYRDQDLSGTVTQIAPYVLDLEKQARTVDVDVRLDDLPEGVKLLVGYSADITVILDAREQALRLPTEAILPDDSVWVLGEDQTLSKRNIERGLSNWSYTEVVSGLSVGERVVSSPDKPGIDDGVTAVAVDD</sequence>
<dbReference type="PANTHER" id="PTHR30469:SF15">
    <property type="entry name" value="HLYD FAMILY OF SECRETION PROTEINS"/>
    <property type="match status" value="1"/>
</dbReference>
<dbReference type="RefSeq" id="WP_198571184.1">
    <property type="nucleotide sequence ID" value="NZ_CP066167.1"/>
</dbReference>
<comment type="similarity">
    <text evidence="1">Belongs to the membrane fusion protein (MFP) (TC 8.A.1) family.</text>
</comment>
<dbReference type="PANTHER" id="PTHR30469">
    <property type="entry name" value="MULTIDRUG RESISTANCE PROTEIN MDTA"/>
    <property type="match status" value="1"/>
</dbReference>
<dbReference type="SUPFAM" id="SSF111369">
    <property type="entry name" value="HlyD-like secretion proteins"/>
    <property type="match status" value="1"/>
</dbReference>
<protein>
    <submittedName>
        <fullName evidence="4">Efflux RND transporter periplasmic adaptor subunit</fullName>
    </submittedName>
</protein>
<proteinExistence type="inferred from homology"/>
<dbReference type="InterPro" id="IPR058627">
    <property type="entry name" value="MdtA-like_C"/>
</dbReference>
<dbReference type="Gene3D" id="2.40.420.20">
    <property type="match status" value="1"/>
</dbReference>
<dbReference type="Gene3D" id="2.40.30.170">
    <property type="match status" value="1"/>
</dbReference>
<dbReference type="Pfam" id="PF25954">
    <property type="entry name" value="Beta-barrel_RND_2"/>
    <property type="match status" value="1"/>
</dbReference>
<feature type="domain" description="Multidrug resistance protein MdtA-like C-terminal permuted SH3" evidence="3">
    <location>
        <begin position="322"/>
        <end position="361"/>
    </location>
</feature>
<dbReference type="Proteomes" id="UP000596063">
    <property type="component" value="Chromosome"/>
</dbReference>
<dbReference type="GO" id="GO:1990281">
    <property type="term" value="C:efflux pump complex"/>
    <property type="evidence" value="ECO:0007669"/>
    <property type="project" value="TreeGrafter"/>
</dbReference>
<evidence type="ECO:0000259" key="2">
    <source>
        <dbReference type="Pfam" id="PF25954"/>
    </source>
</evidence>